<evidence type="ECO:0000313" key="19">
    <source>
        <dbReference type="RefSeq" id="XP_014667980.1"/>
    </source>
</evidence>
<name>A0ABM1E709_PRICU</name>
<dbReference type="InterPro" id="IPR017441">
    <property type="entry name" value="Protein_kinase_ATP_BS"/>
</dbReference>
<keyword evidence="5" id="KW-0808">Transferase</keyword>
<dbReference type="Gene3D" id="3.30.200.20">
    <property type="entry name" value="Phosphorylase Kinase, domain 1"/>
    <property type="match status" value="1"/>
</dbReference>
<comment type="catalytic activity">
    <reaction evidence="12">
        <text>L-threonyl-[protein] + ATP = O-phospho-L-threonyl-[protein] + ADP + H(+)</text>
        <dbReference type="Rhea" id="RHEA:46608"/>
        <dbReference type="Rhea" id="RHEA-COMP:11060"/>
        <dbReference type="Rhea" id="RHEA-COMP:11605"/>
        <dbReference type="ChEBI" id="CHEBI:15378"/>
        <dbReference type="ChEBI" id="CHEBI:30013"/>
        <dbReference type="ChEBI" id="CHEBI:30616"/>
        <dbReference type="ChEBI" id="CHEBI:61977"/>
        <dbReference type="ChEBI" id="CHEBI:456216"/>
        <dbReference type="EC" id="2.7.11.1"/>
    </reaction>
</comment>
<protein>
    <recommendedName>
        <fullName evidence="3">non-specific serine/threonine protein kinase</fullName>
        <ecNumber evidence="3">2.7.11.1</ecNumber>
    </recommendedName>
</protein>
<dbReference type="Proteomes" id="UP000695022">
    <property type="component" value="Unplaced"/>
</dbReference>
<evidence type="ECO:0000259" key="16">
    <source>
        <dbReference type="PROSITE" id="PS50011"/>
    </source>
</evidence>
<dbReference type="PROSITE" id="PS00107">
    <property type="entry name" value="PROTEIN_KINASE_ATP"/>
    <property type="match status" value="1"/>
</dbReference>
<dbReference type="InterPro" id="IPR008271">
    <property type="entry name" value="Ser/Thr_kinase_AS"/>
</dbReference>
<evidence type="ECO:0000256" key="12">
    <source>
        <dbReference type="ARBA" id="ARBA00047899"/>
    </source>
</evidence>
<evidence type="ECO:0000256" key="11">
    <source>
        <dbReference type="ARBA" id="ARBA00023306"/>
    </source>
</evidence>
<keyword evidence="7" id="KW-0227">DNA damage</keyword>
<dbReference type="SMART" id="SM00220">
    <property type="entry name" value="S_TKc"/>
    <property type="match status" value="1"/>
</dbReference>
<dbReference type="InterPro" id="IPR034670">
    <property type="entry name" value="Chk1_catalytic_dom"/>
</dbReference>
<accession>A0ABM1E709</accession>
<comment type="subcellular location">
    <subcellularLocation>
        <location evidence="1">Nucleus</location>
    </subcellularLocation>
</comment>
<dbReference type="RefSeq" id="XP_014667979.1">
    <property type="nucleotide sequence ID" value="XM_014812493.1"/>
</dbReference>
<keyword evidence="8" id="KW-0418">Kinase</keyword>
<gene>
    <name evidence="18 19 20" type="primary">LOC106809417</name>
</gene>
<comment type="catalytic activity">
    <reaction evidence="13">
        <text>L-seryl-[protein] + ATP = O-phospho-L-seryl-[protein] + ADP + H(+)</text>
        <dbReference type="Rhea" id="RHEA:17989"/>
        <dbReference type="Rhea" id="RHEA-COMP:9863"/>
        <dbReference type="Rhea" id="RHEA-COMP:11604"/>
        <dbReference type="ChEBI" id="CHEBI:15378"/>
        <dbReference type="ChEBI" id="CHEBI:29999"/>
        <dbReference type="ChEBI" id="CHEBI:30616"/>
        <dbReference type="ChEBI" id="CHEBI:83421"/>
        <dbReference type="ChEBI" id="CHEBI:456216"/>
        <dbReference type="EC" id="2.7.11.1"/>
    </reaction>
</comment>
<evidence type="ECO:0000256" key="7">
    <source>
        <dbReference type="ARBA" id="ARBA00022763"/>
    </source>
</evidence>
<evidence type="ECO:0000256" key="14">
    <source>
        <dbReference type="PROSITE-ProRule" id="PRU10141"/>
    </source>
</evidence>
<dbReference type="Pfam" id="PF00069">
    <property type="entry name" value="Pkinase"/>
    <property type="match status" value="1"/>
</dbReference>
<dbReference type="InterPro" id="IPR000719">
    <property type="entry name" value="Prot_kinase_dom"/>
</dbReference>
<evidence type="ECO:0000256" key="6">
    <source>
        <dbReference type="ARBA" id="ARBA00022741"/>
    </source>
</evidence>
<dbReference type="GeneID" id="106809417"/>
<dbReference type="CDD" id="cd14069">
    <property type="entry name" value="STKc_Chk1"/>
    <property type="match status" value="1"/>
</dbReference>
<evidence type="ECO:0000256" key="10">
    <source>
        <dbReference type="ARBA" id="ARBA00023242"/>
    </source>
</evidence>
<sequence>MATQIGTEAEEFVEGWDFIQTLGEGAYGEVKLVVNRMTQEAVAVKIIDLSKYPAAKNDIRKEIAVHRLLKHKNIIQFFGNRVEGKLHYIFLEYAAGGELFDRIEPDIGMPQPDAQLYFRQLVEGMAYLHKLGVTHRDVKPENLLLDTDDTLKITDFGLATVFRYQGKERQLNKRCGTLPYVAPEVISAKEYKAEPADIWSCGVVLVALLAGELPWDQPHYDNKEYYDWKECNITLTPWSKINNLALSLLRKILLPNVEKRASIEQIQNHVWFTKKFNKDVSNLSSTIATSKRKCSNLNLSPSPTKEYSTGMSASQPLWHGSAGADIDHKPVLEGLLHGACFSQPVHKADDILISTQMHGTQGNSQTLLQKLVKRMTRFIVTTAADETIDRLTTVLKDMPGYSYKHNSLGEVTITTRDRRNVPLVFKAHLLDMNSNILLDFRLSKGDGIEFKRHFLKIKRKLTAIVNVKAPITWPSPAVSSPMLSTT</sequence>
<evidence type="ECO:0000256" key="9">
    <source>
        <dbReference type="ARBA" id="ARBA00022840"/>
    </source>
</evidence>
<reference evidence="18 19" key="1">
    <citation type="submission" date="2025-05" db="UniProtKB">
        <authorList>
            <consortium name="RefSeq"/>
        </authorList>
    </citation>
    <scope>IDENTIFICATION</scope>
</reference>
<dbReference type="PROSITE" id="PS50011">
    <property type="entry name" value="PROTEIN_KINASE_DOM"/>
    <property type="match status" value="1"/>
</dbReference>
<evidence type="ECO:0000313" key="20">
    <source>
        <dbReference type="RefSeq" id="XP_014667981.1"/>
    </source>
</evidence>
<dbReference type="InterPro" id="IPR011009">
    <property type="entry name" value="Kinase-like_dom_sf"/>
</dbReference>
<dbReference type="PANTHER" id="PTHR24346">
    <property type="entry name" value="MAP/MICROTUBULE AFFINITY-REGULATING KINASE"/>
    <property type="match status" value="1"/>
</dbReference>
<keyword evidence="10" id="KW-0539">Nucleus</keyword>
<dbReference type="Gene3D" id="3.30.310.80">
    <property type="entry name" value="Kinase associated domain 1, KA1"/>
    <property type="match status" value="1"/>
</dbReference>
<dbReference type="RefSeq" id="XP_014667981.1">
    <property type="nucleotide sequence ID" value="XM_014812495.1"/>
</dbReference>
<keyword evidence="6 14" id="KW-0547">Nucleotide-binding</keyword>
<dbReference type="RefSeq" id="XP_014667980.1">
    <property type="nucleotide sequence ID" value="XM_014812494.1"/>
</dbReference>
<keyword evidence="17" id="KW-1185">Reference proteome</keyword>
<evidence type="ECO:0000256" key="1">
    <source>
        <dbReference type="ARBA" id="ARBA00004123"/>
    </source>
</evidence>
<dbReference type="PANTHER" id="PTHR24346:SF107">
    <property type="entry name" value="SERINE_THREONINE-PROTEIN KINASE CHK1"/>
    <property type="match status" value="1"/>
</dbReference>
<feature type="binding site" evidence="14">
    <location>
        <position position="45"/>
    </location>
    <ligand>
        <name>ATP</name>
        <dbReference type="ChEBI" id="CHEBI:30616"/>
    </ligand>
</feature>
<dbReference type="Gene3D" id="1.10.510.10">
    <property type="entry name" value="Transferase(Phosphotransferase) domain 1"/>
    <property type="match status" value="1"/>
</dbReference>
<evidence type="ECO:0000313" key="17">
    <source>
        <dbReference type="Proteomes" id="UP000695022"/>
    </source>
</evidence>
<evidence type="ECO:0000256" key="5">
    <source>
        <dbReference type="ARBA" id="ARBA00022679"/>
    </source>
</evidence>
<proteinExistence type="inferred from homology"/>
<evidence type="ECO:0000256" key="15">
    <source>
        <dbReference type="RuleBase" id="RU000304"/>
    </source>
</evidence>
<keyword evidence="11" id="KW-0131">Cell cycle</keyword>
<evidence type="ECO:0000256" key="3">
    <source>
        <dbReference type="ARBA" id="ARBA00012513"/>
    </source>
</evidence>
<evidence type="ECO:0000256" key="4">
    <source>
        <dbReference type="ARBA" id="ARBA00022527"/>
    </source>
</evidence>
<evidence type="ECO:0000313" key="18">
    <source>
        <dbReference type="RefSeq" id="XP_014667979.1"/>
    </source>
</evidence>
<evidence type="ECO:0000256" key="13">
    <source>
        <dbReference type="ARBA" id="ARBA00048679"/>
    </source>
</evidence>
<comment type="similarity">
    <text evidence="2">Belongs to the protein kinase superfamily. CAMK Ser/Thr protein kinase family. NIM1 subfamily.</text>
</comment>
<dbReference type="PROSITE" id="PS00108">
    <property type="entry name" value="PROTEIN_KINASE_ST"/>
    <property type="match status" value="1"/>
</dbReference>
<dbReference type="SUPFAM" id="SSF56112">
    <property type="entry name" value="Protein kinase-like (PK-like)"/>
    <property type="match status" value="1"/>
</dbReference>
<evidence type="ECO:0000256" key="2">
    <source>
        <dbReference type="ARBA" id="ARBA00010791"/>
    </source>
</evidence>
<feature type="domain" description="Protein kinase" evidence="16">
    <location>
        <begin position="16"/>
        <end position="272"/>
    </location>
</feature>
<keyword evidence="4 15" id="KW-0723">Serine/threonine-protein kinase</keyword>
<evidence type="ECO:0000256" key="8">
    <source>
        <dbReference type="ARBA" id="ARBA00022777"/>
    </source>
</evidence>
<keyword evidence="9 14" id="KW-0067">ATP-binding</keyword>
<dbReference type="EC" id="2.7.11.1" evidence="3"/>
<organism evidence="17 19">
    <name type="scientific">Priapulus caudatus</name>
    <name type="common">Priapulid worm</name>
    <dbReference type="NCBI Taxonomy" id="37621"/>
    <lineage>
        <taxon>Eukaryota</taxon>
        <taxon>Metazoa</taxon>
        <taxon>Ecdysozoa</taxon>
        <taxon>Scalidophora</taxon>
        <taxon>Priapulida</taxon>
        <taxon>Priapulimorpha</taxon>
        <taxon>Priapulimorphida</taxon>
        <taxon>Priapulidae</taxon>
        <taxon>Priapulus</taxon>
    </lineage>
</organism>